<dbReference type="InterPro" id="IPR042178">
    <property type="entry name" value="Serpin_sf_1"/>
</dbReference>
<name>A0AAN8SIA3_POLSC</name>
<dbReference type="GO" id="GO:0005615">
    <property type="term" value="C:extracellular space"/>
    <property type="evidence" value="ECO:0007669"/>
    <property type="project" value="InterPro"/>
</dbReference>
<evidence type="ECO:0000256" key="4">
    <source>
        <dbReference type="SAM" id="MobiDB-lite"/>
    </source>
</evidence>
<dbReference type="InterPro" id="IPR042185">
    <property type="entry name" value="Serpin_sf_2"/>
</dbReference>
<dbReference type="Gene3D" id="3.30.497.10">
    <property type="entry name" value="Antithrombin, subunit I, domain 2"/>
    <property type="match status" value="1"/>
</dbReference>
<dbReference type="Gene3D" id="2.30.39.10">
    <property type="entry name" value="Alpha-1-antitrypsin, domain 1"/>
    <property type="match status" value="2"/>
</dbReference>
<dbReference type="InterPro" id="IPR023796">
    <property type="entry name" value="Serpin_dom"/>
</dbReference>
<dbReference type="SUPFAM" id="SSF56574">
    <property type="entry name" value="Serpins"/>
    <property type="match status" value="1"/>
</dbReference>
<dbReference type="PANTHER" id="PTHR11461:SF130">
    <property type="entry name" value="SERPIN 85F"/>
    <property type="match status" value="1"/>
</dbReference>
<feature type="chain" id="PRO_5042849029" description="Serpin domain-containing protein" evidence="5">
    <location>
        <begin position="22"/>
        <end position="876"/>
    </location>
</feature>
<dbReference type="AlphaFoldDB" id="A0AAN8SIA3"/>
<feature type="compositionally biased region" description="Low complexity" evidence="4">
    <location>
        <begin position="283"/>
        <end position="298"/>
    </location>
</feature>
<dbReference type="InterPro" id="IPR036186">
    <property type="entry name" value="Serpin_sf"/>
</dbReference>
<feature type="compositionally biased region" description="Basic and acidic residues" evidence="4">
    <location>
        <begin position="408"/>
        <end position="428"/>
    </location>
</feature>
<dbReference type="Proteomes" id="UP001372834">
    <property type="component" value="Unassembled WGS sequence"/>
</dbReference>
<dbReference type="Pfam" id="PF00079">
    <property type="entry name" value="Serpin"/>
    <property type="match status" value="2"/>
</dbReference>
<feature type="compositionally biased region" description="Polar residues" evidence="4">
    <location>
        <begin position="438"/>
        <end position="458"/>
    </location>
</feature>
<feature type="compositionally biased region" description="Polar residues" evidence="4">
    <location>
        <begin position="257"/>
        <end position="282"/>
    </location>
</feature>
<accession>A0AAN8SIA3</accession>
<evidence type="ECO:0000256" key="2">
    <source>
        <dbReference type="ARBA" id="ARBA00022900"/>
    </source>
</evidence>
<evidence type="ECO:0000256" key="3">
    <source>
        <dbReference type="RuleBase" id="RU000411"/>
    </source>
</evidence>
<dbReference type="InterPro" id="IPR000215">
    <property type="entry name" value="Serpin_fam"/>
</dbReference>
<evidence type="ECO:0000259" key="6">
    <source>
        <dbReference type="SMART" id="SM00093"/>
    </source>
</evidence>
<reference evidence="7 8" key="1">
    <citation type="submission" date="2023-10" db="EMBL/GenBank/DDBJ databases">
        <title>Genomes of two closely related lineages of the louse Polyplax serrata with different host specificities.</title>
        <authorList>
            <person name="Martinu J."/>
            <person name="Tarabai H."/>
            <person name="Stefka J."/>
            <person name="Hypsa V."/>
        </authorList>
    </citation>
    <scope>NUCLEOTIDE SEQUENCE [LARGE SCALE GENOMIC DNA]</scope>
    <source>
        <strain evidence="7">HR10_N</strain>
    </source>
</reference>
<feature type="region of interest" description="Disordered" evidence="4">
    <location>
        <begin position="350"/>
        <end position="370"/>
    </location>
</feature>
<evidence type="ECO:0000256" key="5">
    <source>
        <dbReference type="SAM" id="SignalP"/>
    </source>
</evidence>
<dbReference type="GO" id="GO:0004867">
    <property type="term" value="F:serine-type endopeptidase inhibitor activity"/>
    <property type="evidence" value="ECO:0007669"/>
    <property type="project" value="UniProtKB-KW"/>
</dbReference>
<feature type="region of interest" description="Disordered" evidence="4">
    <location>
        <begin position="512"/>
        <end position="532"/>
    </location>
</feature>
<comment type="similarity">
    <text evidence="3">Belongs to the serpin family.</text>
</comment>
<feature type="region of interest" description="Disordered" evidence="4">
    <location>
        <begin position="408"/>
        <end position="460"/>
    </location>
</feature>
<organism evidence="7 8">
    <name type="scientific">Polyplax serrata</name>
    <name type="common">Common mouse louse</name>
    <dbReference type="NCBI Taxonomy" id="468196"/>
    <lineage>
        <taxon>Eukaryota</taxon>
        <taxon>Metazoa</taxon>
        <taxon>Ecdysozoa</taxon>
        <taxon>Arthropoda</taxon>
        <taxon>Hexapoda</taxon>
        <taxon>Insecta</taxon>
        <taxon>Pterygota</taxon>
        <taxon>Neoptera</taxon>
        <taxon>Paraneoptera</taxon>
        <taxon>Psocodea</taxon>
        <taxon>Troctomorpha</taxon>
        <taxon>Phthiraptera</taxon>
        <taxon>Anoplura</taxon>
        <taxon>Polyplacidae</taxon>
        <taxon>Polyplax</taxon>
    </lineage>
</organism>
<proteinExistence type="inferred from homology"/>
<feature type="compositionally biased region" description="Polar residues" evidence="4">
    <location>
        <begin position="219"/>
        <end position="249"/>
    </location>
</feature>
<comment type="caution">
    <text evidence="7">The sequence shown here is derived from an EMBL/GenBank/DDBJ whole genome shotgun (WGS) entry which is preliminary data.</text>
</comment>
<feature type="region of interest" description="Disordered" evidence="4">
    <location>
        <begin position="195"/>
        <end position="308"/>
    </location>
</feature>
<keyword evidence="2" id="KW-0722">Serine protease inhibitor</keyword>
<keyword evidence="5" id="KW-0732">Signal</keyword>
<evidence type="ECO:0000313" key="7">
    <source>
        <dbReference type="EMBL" id="KAK6644855.1"/>
    </source>
</evidence>
<keyword evidence="1" id="KW-0646">Protease inhibitor</keyword>
<feature type="compositionally biased region" description="Low complexity" evidence="4">
    <location>
        <begin position="206"/>
        <end position="218"/>
    </location>
</feature>
<feature type="signal peptide" evidence="5">
    <location>
        <begin position="1"/>
        <end position="21"/>
    </location>
</feature>
<dbReference type="EMBL" id="JAWJWE010000001">
    <property type="protein sequence ID" value="KAK6644855.1"/>
    <property type="molecule type" value="Genomic_DNA"/>
</dbReference>
<dbReference type="SMART" id="SM00093">
    <property type="entry name" value="SERPIN"/>
    <property type="match status" value="1"/>
</dbReference>
<dbReference type="PANTHER" id="PTHR11461">
    <property type="entry name" value="SERINE PROTEASE INHIBITOR, SERPIN"/>
    <property type="match status" value="1"/>
</dbReference>
<sequence length="876" mass="97886">MNFLGMILIRSLFVITWLGSAVNWNYIPPRGLPIWGYFGPTHVHRAPPQNEATPMDQMVDLTNAIGVAILQPEYKGCGRLVMYSELHELPYDKNRDHSHSRSNFAFSPYGMASVLVVLYEGACGESARQIQATFGFPADKDVIRVGFRDIHRHLRSYFSHEGFLSGITLNKDTSSLNPEYKIILKYYGYDVELPTDDDKKQHDESPSTTPVSAATTESNVLSSKPSITNQPTPEPSSTEQTNLKTTPDLNETKESGSTEVTPSGTVTDDLNVMSEVSTTSYAESTQNIESETESTTTQPEEDKNESTTMSTTIKNEMQPHDEKEVLPDNNDEVLQSTNPFVATTEMNLDKASEESETVANEPTTSIGETLDNGMLIPQSLFTESTTVQQVTELSDSVNDVTVHEKIQTTTYETEKSEVTPETSERSTEPDSVAPEMVSGTTVTDPNNWTESSSVATTQRMEDVTQEEKVTLQNDEQKTQATTIKETTLLFSPVTTEAVGVLETVTVPNQTGETPVEHVTEAESESESESPSTYVTIAGTTEIPETPPATTTEIVVTTSQPETTIIPEISTITTDETTTSDDTQATEVNAIESTTRRRKRELLLKYSGNSIRVSSKMPLTESRVKSIRGYLNTFNSSRASRMKRTAIDYLKSPMRPDISLQLQNGMYDTFVSRNANMYRNLPSQLFLVDGVFDTPVPMMTYTNIFPFGYIPQLHSKAMEFPLDDVRYKLLILLPLERRGLKQLLHDLESCTLREIINSLRPTTVKATIPTFMVEGFVILTSTLQRLGVWDVFDPRRSNLSRMSSDPELYVRNVEQSVTVVIRNYVEILDIQTRTMAARHLIFDFDVTHPFLYFVLDTATNVALMAGQMLDPLNSRIY</sequence>
<gene>
    <name evidence="7" type="ORF">RUM43_001128</name>
</gene>
<evidence type="ECO:0000256" key="1">
    <source>
        <dbReference type="ARBA" id="ARBA00022690"/>
    </source>
</evidence>
<feature type="compositionally biased region" description="Basic and acidic residues" evidence="4">
    <location>
        <begin position="196"/>
        <end position="205"/>
    </location>
</feature>
<feature type="domain" description="Serpin" evidence="6">
    <location>
        <begin position="93"/>
        <end position="870"/>
    </location>
</feature>
<protein>
    <recommendedName>
        <fullName evidence="6">Serpin domain-containing protein</fullName>
    </recommendedName>
</protein>
<feature type="compositionally biased region" description="Polar residues" evidence="4">
    <location>
        <begin position="357"/>
        <end position="367"/>
    </location>
</feature>
<evidence type="ECO:0000313" key="8">
    <source>
        <dbReference type="Proteomes" id="UP001372834"/>
    </source>
</evidence>